<sequence length="65" mass="7783">MEIVPYKKMEVVPYKKLIIGKSLLYKNHEREKEMKCKNNYLTILSYMIVKREQHEILTNYASSSS</sequence>
<organism evidence="1">
    <name type="scientific">viral metagenome</name>
    <dbReference type="NCBI Taxonomy" id="1070528"/>
    <lineage>
        <taxon>unclassified sequences</taxon>
        <taxon>metagenomes</taxon>
        <taxon>organismal metagenomes</taxon>
    </lineage>
</organism>
<name>A0A6C0F5K8_9ZZZZ</name>
<dbReference type="EMBL" id="MN738742">
    <property type="protein sequence ID" value="QHT36454.1"/>
    <property type="molecule type" value="Genomic_DNA"/>
</dbReference>
<protein>
    <submittedName>
        <fullName evidence="1">Uncharacterized protein</fullName>
    </submittedName>
</protein>
<evidence type="ECO:0000313" key="1">
    <source>
        <dbReference type="EMBL" id="QHT36454.1"/>
    </source>
</evidence>
<proteinExistence type="predicted"/>
<accession>A0A6C0F5K8</accession>
<reference evidence="1" key="1">
    <citation type="journal article" date="2020" name="Nature">
        <title>Giant virus diversity and host interactions through global metagenomics.</title>
        <authorList>
            <person name="Schulz F."/>
            <person name="Roux S."/>
            <person name="Paez-Espino D."/>
            <person name="Jungbluth S."/>
            <person name="Walsh D.A."/>
            <person name="Denef V.J."/>
            <person name="McMahon K.D."/>
            <person name="Konstantinidis K.T."/>
            <person name="Eloe-Fadrosh E.A."/>
            <person name="Kyrpides N.C."/>
            <person name="Woyke T."/>
        </authorList>
    </citation>
    <scope>NUCLEOTIDE SEQUENCE</scope>
    <source>
        <strain evidence="1">GVMAG-S-ERX555931-87</strain>
    </source>
</reference>
<dbReference type="AlphaFoldDB" id="A0A6C0F5K8"/>